<reference evidence="7 8" key="1">
    <citation type="submission" date="2020-04" db="EMBL/GenBank/DDBJ databases">
        <title>Genomic insights into acetone-butanol-ethanol (ABE) fermentation by sequencing solventogenic clostridia strains.</title>
        <authorList>
            <person name="Brown S."/>
        </authorList>
    </citation>
    <scope>NUCLEOTIDE SEQUENCE [LARGE SCALE GENOMIC DNA]</scope>
    <source>
        <strain evidence="7 8">DJ011</strain>
    </source>
</reference>
<dbReference type="Gene3D" id="3.90.1720.10">
    <property type="entry name" value="endopeptidase domain like (from Nostoc punctiforme)"/>
    <property type="match status" value="1"/>
</dbReference>
<keyword evidence="2" id="KW-0645">Protease</keyword>
<accession>A0A923EDB7</accession>
<feature type="signal peptide" evidence="5">
    <location>
        <begin position="1"/>
        <end position="24"/>
    </location>
</feature>
<organism evidence="7 8">
    <name type="scientific">Clostridium tetanomorphum</name>
    <dbReference type="NCBI Taxonomy" id="1553"/>
    <lineage>
        <taxon>Bacteria</taxon>
        <taxon>Bacillati</taxon>
        <taxon>Bacillota</taxon>
        <taxon>Clostridia</taxon>
        <taxon>Eubacteriales</taxon>
        <taxon>Clostridiaceae</taxon>
        <taxon>Clostridium</taxon>
    </lineage>
</organism>
<dbReference type="GO" id="GO:0008234">
    <property type="term" value="F:cysteine-type peptidase activity"/>
    <property type="evidence" value="ECO:0007669"/>
    <property type="project" value="UniProtKB-KW"/>
</dbReference>
<dbReference type="EMBL" id="JAAZWO010000021">
    <property type="protein sequence ID" value="MBC2399074.1"/>
    <property type="molecule type" value="Genomic_DNA"/>
</dbReference>
<dbReference type="AlphaFoldDB" id="A0A923EDB7"/>
<dbReference type="PIRSF" id="PIRSF019015">
    <property type="entry name" value="P60_peptidase_YkfC"/>
    <property type="match status" value="1"/>
</dbReference>
<gene>
    <name evidence="7" type="ORF">HGG79_15015</name>
</gene>
<evidence type="ECO:0000256" key="1">
    <source>
        <dbReference type="ARBA" id="ARBA00007074"/>
    </source>
</evidence>
<evidence type="ECO:0000256" key="5">
    <source>
        <dbReference type="SAM" id="SignalP"/>
    </source>
</evidence>
<evidence type="ECO:0000313" key="8">
    <source>
        <dbReference type="Proteomes" id="UP000563151"/>
    </source>
</evidence>
<proteinExistence type="inferred from homology"/>
<feature type="chain" id="PRO_5037410473" evidence="5">
    <location>
        <begin position="25"/>
        <end position="465"/>
    </location>
</feature>
<dbReference type="InterPro" id="IPR038765">
    <property type="entry name" value="Papain-like_cys_pep_sf"/>
</dbReference>
<feature type="domain" description="NlpC/P60" evidence="6">
    <location>
        <begin position="309"/>
        <end position="442"/>
    </location>
</feature>
<evidence type="ECO:0000256" key="3">
    <source>
        <dbReference type="ARBA" id="ARBA00022801"/>
    </source>
</evidence>
<comment type="similarity">
    <text evidence="1">Belongs to the peptidase C40 family.</text>
</comment>
<dbReference type="PROSITE" id="PS51935">
    <property type="entry name" value="NLPC_P60"/>
    <property type="match status" value="1"/>
</dbReference>
<keyword evidence="4" id="KW-0788">Thiol protease</keyword>
<evidence type="ECO:0000256" key="2">
    <source>
        <dbReference type="ARBA" id="ARBA00022670"/>
    </source>
</evidence>
<dbReference type="InterPro" id="IPR027017">
    <property type="entry name" value="P60_peptidase_YkfC"/>
</dbReference>
<dbReference type="GO" id="GO:0006508">
    <property type="term" value="P:proteolysis"/>
    <property type="evidence" value="ECO:0007669"/>
    <property type="project" value="UniProtKB-KW"/>
</dbReference>
<dbReference type="InterPro" id="IPR000064">
    <property type="entry name" value="NLP_P60_dom"/>
</dbReference>
<dbReference type="SUPFAM" id="SSF54001">
    <property type="entry name" value="Cysteine proteinases"/>
    <property type="match status" value="1"/>
</dbReference>
<dbReference type="Pfam" id="PF00877">
    <property type="entry name" value="NLPC_P60"/>
    <property type="match status" value="1"/>
</dbReference>
<keyword evidence="8" id="KW-1185">Reference proteome</keyword>
<evidence type="ECO:0000259" key="6">
    <source>
        <dbReference type="PROSITE" id="PS51935"/>
    </source>
</evidence>
<keyword evidence="5" id="KW-0732">Signal</keyword>
<dbReference type="Pfam" id="PF12913">
    <property type="entry name" value="SH3_6"/>
    <property type="match status" value="1"/>
</dbReference>
<dbReference type="RefSeq" id="WP_051593379.1">
    <property type="nucleotide sequence ID" value="NZ_JAAZWO010000021.1"/>
</dbReference>
<protein>
    <submittedName>
        <fullName evidence="7">Glycoside hydrolase</fullName>
    </submittedName>
</protein>
<evidence type="ECO:0000313" key="7">
    <source>
        <dbReference type="EMBL" id="MBC2399074.1"/>
    </source>
</evidence>
<dbReference type="InterPro" id="IPR039439">
    <property type="entry name" value="SH3b1_dom"/>
</dbReference>
<evidence type="ECO:0000256" key="4">
    <source>
        <dbReference type="ARBA" id="ARBA00022807"/>
    </source>
</evidence>
<sequence>MKKIKIRSILSIIFSFMMTTTVFAGINDFSSNMPKVKEEMMGADFWINNTLDVNKTIMDKREIEQLNMKIEKEIDEVVDLEKYKTSFTKDELTKKILNLSKPSKYPRYDKNGKLITDAYYSNLKENLNLNGLQPVNNVKYGITVRRTLMKTYPTYDMLFKEGDNYEFDRLMETAVYPIEPLVILSESKDKQWYFAQMYNYLAWIPAKDVALTTKENLFSYVNNKSFLVTTGKRVFTVYNPLAPEISEVKFDMGVRIPLASKYEIKDELYGQSTVGNYVIKIPVRGKSGNMALKLAMISRSEDVNEGYLIYRKRSILNQCFKFLGERYGWGGMFNGRDCSAFVMDVYRTIGIKLPRNTSEQENNNVGKVYEMNRYMHIQEREDILDDLNPGGVLYMPGHTMIYLGKYNGEYYMIHDFSGYYNKQDDGKYKYYKAGQVMVTPVKLGLNEDGTTYLDEITTAKEFINL</sequence>
<dbReference type="Proteomes" id="UP000563151">
    <property type="component" value="Unassembled WGS sequence"/>
</dbReference>
<comment type="caution">
    <text evidence="7">The sequence shown here is derived from an EMBL/GenBank/DDBJ whole genome shotgun (WGS) entry which is preliminary data.</text>
</comment>
<keyword evidence="3 7" id="KW-0378">Hydrolase</keyword>
<name>A0A923EDB7_CLOTT</name>